<dbReference type="SFLD" id="SFLDS00003">
    <property type="entry name" value="Haloacid_Dehalogenase"/>
    <property type="match status" value="1"/>
</dbReference>
<evidence type="ECO:0000256" key="14">
    <source>
        <dbReference type="ARBA" id="ARBA00022989"/>
    </source>
</evidence>
<dbReference type="SMART" id="SM00831">
    <property type="entry name" value="Cation_ATPase_N"/>
    <property type="match status" value="1"/>
</dbReference>
<sequence length="838" mass="93573">MPQNKTNIIQDQSITAIPDVLKAMGTNSSTGLTSTEASQRLSQYGPNTIEAQKKTSELLLLLSHFKSPLVMILLIAGLISMSLGETINASIIILIVLLSVGMDYWQEYDARNAAAALKNTIRNKVEILRDGNWQELFPEVICPGDILRFKAGKIIPADARVLEEKDFFVNQSSLTGESFPIEKVSTPVTDISEGLTALDNIVFMGSSVVSGMATVVVLATGKQTEFGKIAEKLIERPVETDFSRGIREFGYLIMKVTILLVLFIFLVNTLAKQNLLESFMFAVAIAVGLTPELLPMIMSVTMSKGAVHMAKKGVIVKKITAIPNFGSMEVLCTDKTGTLTEDKIALVQCTDLQQQASTEALLYAYLNSHFQSGIHSPLDDAILSYDHPDITTYSKVDEIPFDFIRKRLSIVVEHENKRLLICKGAPEEVLKLCTMDNDAMKKAQQQYESLSEEGFRALAIAIREVDNAASYQKEDEQQLQLVGFAIFRDPPKPNVNQVIQALQDMGVEIKIITGDNQLVTQHICKEIGLPIKGIMVGTELDHLHDEALLQHIAKTTVFARFSPEQKNRIIRILKKRHHAVGYMGDGINDAPSLKTADIGISINNAVEVAKDAADIILTKKDLLVLKEGILEGRKTFANTMKYIRMGISSNFGNMFSMAAATIFLPFLPMLPVQILINNFLYDTSQIAIPTDHVDKKYVVSPQRWDMKEIRRFMVVFGLLSSVFDMLTFYLLQGHFHVNPAQFRTGWFMESLATQILVVFIIRTEQIPFIQSSPAPQLIFMVCLCLAIGWALPYLPIGNMIGFSKLPWQILQPIIILVFVYLLCAELLKRWLFRYRARA</sequence>
<evidence type="ECO:0000256" key="4">
    <source>
        <dbReference type="ARBA" id="ARBA00012786"/>
    </source>
</evidence>
<dbReference type="InterPro" id="IPR036412">
    <property type="entry name" value="HAD-like_sf"/>
</dbReference>
<dbReference type="GO" id="GO:0005524">
    <property type="term" value="F:ATP binding"/>
    <property type="evidence" value="ECO:0007669"/>
    <property type="project" value="UniProtKB-KW"/>
</dbReference>
<evidence type="ECO:0000256" key="2">
    <source>
        <dbReference type="ARBA" id="ARBA00004429"/>
    </source>
</evidence>
<dbReference type="InterPro" id="IPR023299">
    <property type="entry name" value="ATPase_P-typ_cyto_dom_N"/>
</dbReference>
<name>A0A327W1I0_9BACT</name>
<evidence type="ECO:0000256" key="10">
    <source>
        <dbReference type="ARBA" id="ARBA00022741"/>
    </source>
</evidence>
<dbReference type="AlphaFoldDB" id="A0A327W1I0"/>
<evidence type="ECO:0000256" key="1">
    <source>
        <dbReference type="ARBA" id="ARBA00003954"/>
    </source>
</evidence>
<comment type="similarity">
    <text evidence="3">Belongs to the cation transport ATPase (P-type) (TC 3.A.3) family. Type IIIB subfamily.</text>
</comment>
<evidence type="ECO:0000256" key="18">
    <source>
        <dbReference type="SAM" id="Phobius"/>
    </source>
</evidence>
<dbReference type="GO" id="GO:0015444">
    <property type="term" value="F:P-type magnesium transporter activity"/>
    <property type="evidence" value="ECO:0007669"/>
    <property type="project" value="UniProtKB-EC"/>
</dbReference>
<keyword evidence="21" id="KW-1185">Reference proteome</keyword>
<keyword evidence="10" id="KW-0547">Nucleotide-binding</keyword>
<dbReference type="InterPro" id="IPR006415">
    <property type="entry name" value="P-type_ATPase_IIIB"/>
</dbReference>
<evidence type="ECO:0000256" key="11">
    <source>
        <dbReference type="ARBA" id="ARBA00022840"/>
    </source>
</evidence>
<comment type="caution">
    <text evidence="20">The sequence shown here is derived from an EMBL/GenBank/DDBJ whole genome shotgun (WGS) entry which is preliminary data.</text>
</comment>
<dbReference type="SUPFAM" id="SSF81665">
    <property type="entry name" value="Calcium ATPase, transmembrane domain M"/>
    <property type="match status" value="1"/>
</dbReference>
<dbReference type="SFLD" id="SFLDG00002">
    <property type="entry name" value="C1.7:_P-type_atpase_like"/>
    <property type="match status" value="1"/>
</dbReference>
<evidence type="ECO:0000256" key="16">
    <source>
        <dbReference type="ARBA" id="ARBA00029806"/>
    </source>
</evidence>
<proteinExistence type="inferred from homology"/>
<evidence type="ECO:0000256" key="6">
    <source>
        <dbReference type="ARBA" id="ARBA00022475"/>
    </source>
</evidence>
<dbReference type="SUPFAM" id="SSF81653">
    <property type="entry name" value="Calcium ATPase, transduction domain A"/>
    <property type="match status" value="1"/>
</dbReference>
<evidence type="ECO:0000313" key="20">
    <source>
        <dbReference type="EMBL" id="RAJ83147.1"/>
    </source>
</evidence>
<dbReference type="NCBIfam" id="TIGR01524">
    <property type="entry name" value="ATPase-IIIB_Mg"/>
    <property type="match status" value="1"/>
</dbReference>
<evidence type="ECO:0000256" key="15">
    <source>
        <dbReference type="ARBA" id="ARBA00023136"/>
    </source>
</evidence>
<dbReference type="CDD" id="cd02077">
    <property type="entry name" value="P-type_ATPase_Mg"/>
    <property type="match status" value="1"/>
</dbReference>
<dbReference type="Pfam" id="PF00122">
    <property type="entry name" value="E1-E2_ATPase"/>
    <property type="match status" value="1"/>
</dbReference>
<dbReference type="InterPro" id="IPR006068">
    <property type="entry name" value="ATPase_P-typ_cation-transptr_C"/>
</dbReference>
<dbReference type="Gene3D" id="3.40.1110.10">
    <property type="entry name" value="Calcium-transporting ATPase, cytoplasmic domain N"/>
    <property type="match status" value="1"/>
</dbReference>
<dbReference type="InterPro" id="IPR044492">
    <property type="entry name" value="P_typ_ATPase_HD_dom"/>
</dbReference>
<reference evidence="20 21" key="1">
    <citation type="submission" date="2018-06" db="EMBL/GenBank/DDBJ databases">
        <title>Genomic Encyclopedia of Archaeal and Bacterial Type Strains, Phase II (KMG-II): from individual species to whole genera.</title>
        <authorList>
            <person name="Goeker M."/>
        </authorList>
    </citation>
    <scope>NUCLEOTIDE SEQUENCE [LARGE SCALE GENOMIC DNA]</scope>
    <source>
        <strain evidence="20 21">DSM 29821</strain>
    </source>
</reference>
<keyword evidence="13" id="KW-1278">Translocase</keyword>
<comment type="subcellular location">
    <subcellularLocation>
        <location evidence="2">Cell inner membrane</location>
        <topology evidence="2">Multi-pass membrane protein</topology>
    </subcellularLocation>
</comment>
<organism evidence="20 21">
    <name type="scientific">Chitinophaga dinghuensis</name>
    <dbReference type="NCBI Taxonomy" id="1539050"/>
    <lineage>
        <taxon>Bacteria</taxon>
        <taxon>Pseudomonadati</taxon>
        <taxon>Bacteroidota</taxon>
        <taxon>Chitinophagia</taxon>
        <taxon>Chitinophagales</taxon>
        <taxon>Chitinophagaceae</taxon>
        <taxon>Chitinophaga</taxon>
    </lineage>
</organism>
<evidence type="ECO:0000313" key="21">
    <source>
        <dbReference type="Proteomes" id="UP000249819"/>
    </source>
</evidence>
<comment type="catalytic activity">
    <reaction evidence="17">
        <text>Mg(2+)(out) + ATP + H2O = Mg(2+)(in) + ADP + phosphate + H(+)</text>
        <dbReference type="Rhea" id="RHEA:10260"/>
        <dbReference type="ChEBI" id="CHEBI:15377"/>
        <dbReference type="ChEBI" id="CHEBI:15378"/>
        <dbReference type="ChEBI" id="CHEBI:18420"/>
        <dbReference type="ChEBI" id="CHEBI:30616"/>
        <dbReference type="ChEBI" id="CHEBI:43474"/>
        <dbReference type="ChEBI" id="CHEBI:456216"/>
        <dbReference type="EC" id="7.2.2.14"/>
    </reaction>
</comment>
<dbReference type="SFLD" id="SFLDF00027">
    <property type="entry name" value="p-type_atpase"/>
    <property type="match status" value="1"/>
</dbReference>
<dbReference type="SUPFAM" id="SSF56784">
    <property type="entry name" value="HAD-like"/>
    <property type="match status" value="1"/>
</dbReference>
<dbReference type="PRINTS" id="PR01836">
    <property type="entry name" value="MGATPASE"/>
</dbReference>
<evidence type="ECO:0000256" key="17">
    <source>
        <dbReference type="ARBA" id="ARBA00047295"/>
    </source>
</evidence>
<feature type="domain" description="Cation-transporting P-type ATPase N-terminal" evidence="19">
    <location>
        <begin position="11"/>
        <end position="85"/>
    </location>
</feature>
<keyword evidence="11" id="KW-0067">ATP-binding</keyword>
<feature type="transmembrane region" description="Helical" evidence="18">
    <location>
        <begin position="809"/>
        <end position="827"/>
    </location>
</feature>
<accession>A0A327W1I0</accession>
<dbReference type="PROSITE" id="PS00154">
    <property type="entry name" value="ATPASE_E1_E2"/>
    <property type="match status" value="1"/>
</dbReference>
<evidence type="ECO:0000256" key="13">
    <source>
        <dbReference type="ARBA" id="ARBA00022967"/>
    </source>
</evidence>
<evidence type="ECO:0000256" key="5">
    <source>
        <dbReference type="ARBA" id="ARBA00013555"/>
    </source>
</evidence>
<dbReference type="EC" id="7.2.2.14" evidence="4"/>
<dbReference type="InterPro" id="IPR023298">
    <property type="entry name" value="ATPase_P-typ_TM_dom_sf"/>
</dbReference>
<protein>
    <recommendedName>
        <fullName evidence="5">Magnesium-transporting ATPase, P-type 1</fullName>
        <ecNumber evidence="4">7.2.2.14</ecNumber>
    </recommendedName>
    <alternativeName>
        <fullName evidence="16">Mg(2+) transport ATPase, P-type 1</fullName>
    </alternativeName>
</protein>
<dbReference type="InterPro" id="IPR004014">
    <property type="entry name" value="ATPase_P-typ_cation-transptr_N"/>
</dbReference>
<evidence type="ECO:0000259" key="19">
    <source>
        <dbReference type="SMART" id="SM00831"/>
    </source>
</evidence>
<keyword evidence="12" id="KW-0460">Magnesium</keyword>
<feature type="transmembrane region" description="Helical" evidence="18">
    <location>
        <begin position="279"/>
        <end position="302"/>
    </location>
</feature>
<feature type="transmembrane region" description="Helical" evidence="18">
    <location>
        <begin position="712"/>
        <end position="732"/>
    </location>
</feature>
<dbReference type="NCBIfam" id="TIGR01494">
    <property type="entry name" value="ATPase_P-type"/>
    <property type="match status" value="2"/>
</dbReference>
<feature type="transmembrane region" description="Helical" evidence="18">
    <location>
        <begin position="58"/>
        <end position="81"/>
    </location>
</feature>
<dbReference type="InterPro" id="IPR001757">
    <property type="entry name" value="P_typ_ATPase"/>
</dbReference>
<keyword evidence="9 18" id="KW-0812">Transmembrane</keyword>
<dbReference type="InterPro" id="IPR008250">
    <property type="entry name" value="ATPase_P-typ_transduc_dom_A_sf"/>
</dbReference>
<dbReference type="Pfam" id="PF13246">
    <property type="entry name" value="Cation_ATPase"/>
    <property type="match status" value="1"/>
</dbReference>
<keyword evidence="7" id="KW-0997">Cell inner membrane</keyword>
<dbReference type="Proteomes" id="UP000249819">
    <property type="component" value="Unassembled WGS sequence"/>
</dbReference>
<dbReference type="EMBL" id="QLMA01000003">
    <property type="protein sequence ID" value="RAJ83147.1"/>
    <property type="molecule type" value="Genomic_DNA"/>
</dbReference>
<dbReference type="InterPro" id="IPR023214">
    <property type="entry name" value="HAD_sf"/>
</dbReference>
<dbReference type="OrthoDB" id="9770315at2"/>
<dbReference type="PANTHER" id="PTHR42861">
    <property type="entry name" value="CALCIUM-TRANSPORTING ATPASE"/>
    <property type="match status" value="1"/>
</dbReference>
<dbReference type="Gene3D" id="1.20.1110.10">
    <property type="entry name" value="Calcium-transporting ATPase, transmembrane domain"/>
    <property type="match status" value="1"/>
</dbReference>
<evidence type="ECO:0000256" key="12">
    <source>
        <dbReference type="ARBA" id="ARBA00022842"/>
    </source>
</evidence>
<dbReference type="Pfam" id="PF00689">
    <property type="entry name" value="Cation_ATPase_C"/>
    <property type="match status" value="1"/>
</dbReference>
<feature type="transmembrane region" description="Helical" evidence="18">
    <location>
        <begin position="774"/>
        <end position="794"/>
    </location>
</feature>
<dbReference type="RefSeq" id="WP_111591810.1">
    <property type="nucleotide sequence ID" value="NZ_QLMA01000003.1"/>
</dbReference>
<dbReference type="GO" id="GO:0016887">
    <property type="term" value="F:ATP hydrolysis activity"/>
    <property type="evidence" value="ECO:0007669"/>
    <property type="project" value="InterPro"/>
</dbReference>
<dbReference type="InterPro" id="IPR018303">
    <property type="entry name" value="ATPase_P-typ_P_site"/>
</dbReference>
<keyword evidence="8" id="KW-0597">Phosphoprotein</keyword>
<comment type="function">
    <text evidence="1">Mediates magnesium influx to the cytosol.</text>
</comment>
<feature type="transmembrane region" description="Helical" evidence="18">
    <location>
        <begin position="249"/>
        <end position="267"/>
    </location>
</feature>
<dbReference type="GO" id="GO:0005886">
    <property type="term" value="C:plasma membrane"/>
    <property type="evidence" value="ECO:0007669"/>
    <property type="project" value="UniProtKB-SubCell"/>
</dbReference>
<dbReference type="Pfam" id="PF00690">
    <property type="entry name" value="Cation_ATPase_N"/>
    <property type="match status" value="1"/>
</dbReference>
<feature type="transmembrane region" description="Helical" evidence="18">
    <location>
        <begin position="87"/>
        <end position="105"/>
    </location>
</feature>
<dbReference type="Gene3D" id="2.70.150.10">
    <property type="entry name" value="Calcium-transporting ATPase, cytoplasmic transduction domain A"/>
    <property type="match status" value="1"/>
</dbReference>
<evidence type="ECO:0000256" key="3">
    <source>
        <dbReference type="ARBA" id="ARBA00008746"/>
    </source>
</evidence>
<dbReference type="InterPro" id="IPR059000">
    <property type="entry name" value="ATPase_P-type_domA"/>
</dbReference>
<evidence type="ECO:0000256" key="9">
    <source>
        <dbReference type="ARBA" id="ARBA00022692"/>
    </source>
</evidence>
<keyword evidence="15 18" id="KW-0472">Membrane</keyword>
<feature type="transmembrane region" description="Helical" evidence="18">
    <location>
        <begin position="744"/>
        <end position="762"/>
    </location>
</feature>
<gene>
    <name evidence="20" type="ORF">CLV59_103106</name>
</gene>
<evidence type="ECO:0000256" key="8">
    <source>
        <dbReference type="ARBA" id="ARBA00022553"/>
    </source>
</evidence>
<dbReference type="Gene3D" id="3.40.50.1000">
    <property type="entry name" value="HAD superfamily/HAD-like"/>
    <property type="match status" value="1"/>
</dbReference>
<keyword evidence="14 18" id="KW-1133">Transmembrane helix</keyword>
<evidence type="ECO:0000256" key="7">
    <source>
        <dbReference type="ARBA" id="ARBA00022519"/>
    </source>
</evidence>
<keyword evidence="6" id="KW-1003">Cell membrane</keyword>